<gene>
    <name evidence="13" type="ORF">DICPUDRAFT_155722</name>
</gene>
<feature type="compositionally biased region" description="Basic and acidic residues" evidence="8">
    <location>
        <begin position="789"/>
        <end position="799"/>
    </location>
</feature>
<dbReference type="OrthoDB" id="16692at2759"/>
<dbReference type="Pfam" id="PF22785">
    <property type="entry name" value="Tc-R-P"/>
    <property type="match status" value="1"/>
</dbReference>
<dbReference type="InterPro" id="IPR051281">
    <property type="entry name" value="Dual-spec_lipid-protein_phosph"/>
</dbReference>
<dbReference type="Proteomes" id="UP000001064">
    <property type="component" value="Unassembled WGS sequence"/>
</dbReference>
<sequence length="886" mass="101040">MDLVRKMVSKKKRRFEWGNFDLDLSYITDRIIAMGFPSESIEGLYRNRMKDVQRFLNTLHPNHYKVYNLCSERKYEKIRFDDRVSEYPFDDHSPPNLNMIAEFCRDVESWLDQDPENVVAIHCKAGKGRTGTMIACWLLFNKQCQTGSESMRIFANKRTHNGKGVTIPSQARYKLKKGIQQQVELDCGNILLSNDVKLEFYNRNSKGYMFSYCFHTAFIEGSKIHIRRLEIDKAHKDLKHFPSNFSIELFFLDDDKDEDSSVSEESIEDKRVFNTSYATGLAKLYHHNNIIKSPDIKNNSNNNDLDSNSLSPRPRSTRDSKMSFICPKCKQAITSSDATVNRDSENYHWKCITCNRCKKTLGSNCLFEGDDTLCIECGTDSGFFKACSGCSLVIKNTDYEEFGNLIYHRSCFLCFWCHSFLADKEFIVTVSSKLLKCSSCINSNQPDQKQIQPIDNTENYQISNDPAADVTFADRKLKPSRTNEDLLSLSLSTSTKAEILNQEILKLVIEIDAASPPGLSSNLLIQDDSSSAITTPNDSLQMIEAHDLICTKCNSPIVNQRPVILDCGIWHRSCFSCYECDDSTPMDPSLYYIRNDKPICFDCDINHIVNEAQSEIVCNGCKLAIKDEEMMDALGYKWHVSCLVCETCKVPIEGQFGEHQGLIYCKDHFEVGPKCDHCNKFIDGMYLRVNGKQLHQNCFTCNSCSAVLEGGRYFEKNGESICENCRTQDILKRKTQIQLQHSLINSIRNSNDNSASITNSNSTSNSNLSNSISSLISELSSSNANPNTTKKESPGNTIEKEGLFVNKNRQLFRNSVKIRLEDLKNSGERKTFVYPSFHRHMQKQTFKTAYPTLRGRRKDFLNQLKKLENESSSPNNLNIINGFETV</sequence>
<evidence type="ECO:0000256" key="8">
    <source>
        <dbReference type="SAM" id="MobiDB-lite"/>
    </source>
</evidence>
<proteinExistence type="inferred from homology"/>
<dbReference type="PROSITE" id="PS51181">
    <property type="entry name" value="PPASE_TENSIN"/>
    <property type="match status" value="1"/>
</dbReference>
<protein>
    <recommendedName>
        <fullName evidence="15">Phosphatidylinositol-3,4,5-trisphosphate 3-phosphatase</fullName>
    </recommendedName>
</protein>
<dbReference type="PROSITE" id="PS00478">
    <property type="entry name" value="LIM_DOMAIN_1"/>
    <property type="match status" value="2"/>
</dbReference>
<name>F0ZUQ3_DICPU</name>
<keyword evidence="14" id="KW-1185">Reference proteome</keyword>
<dbReference type="SMART" id="SM01301">
    <property type="entry name" value="PTPlike_phytase"/>
    <property type="match status" value="1"/>
</dbReference>
<accession>F0ZUQ3</accession>
<dbReference type="Pfam" id="PF00412">
    <property type="entry name" value="LIM"/>
    <property type="match status" value="5"/>
</dbReference>
<evidence type="ECO:0008006" key="15">
    <source>
        <dbReference type="Google" id="ProtNLM"/>
    </source>
</evidence>
<feature type="domain" description="Phosphatase tensin-type" evidence="11">
    <location>
        <begin position="13"/>
        <end position="184"/>
    </location>
</feature>
<dbReference type="PROSITE" id="PS51182">
    <property type="entry name" value="C2_TENSIN"/>
    <property type="match status" value="1"/>
</dbReference>
<dbReference type="eggNOG" id="KOG2283">
    <property type="taxonomic scope" value="Eukaryota"/>
</dbReference>
<dbReference type="InterPro" id="IPR014020">
    <property type="entry name" value="Tensin_C2-dom"/>
</dbReference>
<dbReference type="CDD" id="cd08368">
    <property type="entry name" value="LIM"/>
    <property type="match status" value="4"/>
</dbReference>
<keyword evidence="2 7" id="KW-0479">Metal-binding</keyword>
<evidence type="ECO:0000259" key="11">
    <source>
        <dbReference type="PROSITE" id="PS51181"/>
    </source>
</evidence>
<dbReference type="InterPro" id="IPR029023">
    <property type="entry name" value="Tensin_phosphatase"/>
</dbReference>
<dbReference type="InParanoid" id="F0ZUQ3"/>
<dbReference type="FunCoup" id="F0ZUQ3">
    <property type="interactions" value="514"/>
</dbReference>
<keyword evidence="6" id="KW-0443">Lipid metabolism</keyword>
<dbReference type="InterPro" id="IPR000387">
    <property type="entry name" value="Tyr_Pase_dom"/>
</dbReference>
<dbReference type="eggNOG" id="KOG1703">
    <property type="taxonomic scope" value="Eukaryota"/>
</dbReference>
<evidence type="ECO:0000256" key="5">
    <source>
        <dbReference type="ARBA" id="ARBA00022912"/>
    </source>
</evidence>
<evidence type="ECO:0000256" key="7">
    <source>
        <dbReference type="PROSITE-ProRule" id="PRU00125"/>
    </source>
</evidence>
<keyword evidence="4 7" id="KW-0862">Zinc</keyword>
<dbReference type="GO" id="GO:0031271">
    <property type="term" value="P:lateral pseudopodium assembly"/>
    <property type="evidence" value="ECO:0007669"/>
    <property type="project" value="EnsemblProtists"/>
</dbReference>
<feature type="domain" description="C2 tensin-type" evidence="12">
    <location>
        <begin position="116"/>
        <end position="254"/>
    </location>
</feature>
<feature type="domain" description="LIM zinc-binding" evidence="9">
    <location>
        <begin position="673"/>
        <end position="732"/>
    </location>
</feature>
<dbReference type="Pfam" id="PF10409">
    <property type="entry name" value="PTEN_C2"/>
    <property type="match status" value="1"/>
</dbReference>
<dbReference type="InterPro" id="IPR016130">
    <property type="entry name" value="Tyr_Pase_AS"/>
</dbReference>
<dbReference type="InterPro" id="IPR045101">
    <property type="entry name" value="PTP_PTEN"/>
</dbReference>
<dbReference type="EMBL" id="GL871198">
    <property type="protein sequence ID" value="EGC32346.1"/>
    <property type="molecule type" value="Genomic_DNA"/>
</dbReference>
<dbReference type="PROSITE" id="PS00383">
    <property type="entry name" value="TYR_PHOSPHATASE_1"/>
    <property type="match status" value="1"/>
</dbReference>
<feature type="compositionally biased region" description="Low complexity" evidence="8">
    <location>
        <begin position="295"/>
        <end position="312"/>
    </location>
</feature>
<comment type="similarity">
    <text evidence="1">Belongs to the PTEN phosphatase protein family.</text>
</comment>
<keyword evidence="3" id="KW-0378">Hydrolase</keyword>
<feature type="domain" description="LIM zinc-binding" evidence="9">
    <location>
        <begin position="324"/>
        <end position="385"/>
    </location>
</feature>
<evidence type="ECO:0000259" key="12">
    <source>
        <dbReference type="PROSITE" id="PS51182"/>
    </source>
</evidence>
<feature type="domain" description="Tyrosine specific protein phosphatases" evidence="10">
    <location>
        <begin position="101"/>
        <end position="172"/>
    </location>
</feature>
<dbReference type="GO" id="GO:0004721">
    <property type="term" value="F:phosphoprotein phosphatase activity"/>
    <property type="evidence" value="ECO:0007669"/>
    <property type="project" value="UniProtKB-KW"/>
</dbReference>
<dbReference type="OMA" id="MIACWLL"/>
<dbReference type="GO" id="GO:0046872">
    <property type="term" value="F:metal ion binding"/>
    <property type="evidence" value="ECO:0007669"/>
    <property type="project" value="UniProtKB-KW"/>
</dbReference>
<evidence type="ECO:0000259" key="10">
    <source>
        <dbReference type="PROSITE" id="PS50056"/>
    </source>
</evidence>
<dbReference type="GO" id="GO:0005829">
    <property type="term" value="C:cytosol"/>
    <property type="evidence" value="ECO:0000318"/>
    <property type="project" value="GO_Central"/>
</dbReference>
<dbReference type="InterPro" id="IPR035892">
    <property type="entry name" value="C2_domain_sf"/>
</dbReference>
<evidence type="ECO:0000256" key="3">
    <source>
        <dbReference type="ARBA" id="ARBA00022801"/>
    </source>
</evidence>
<dbReference type="InterPro" id="IPR029021">
    <property type="entry name" value="Prot-tyrosine_phosphatase-like"/>
</dbReference>
<dbReference type="GO" id="GO:0006629">
    <property type="term" value="P:lipid metabolic process"/>
    <property type="evidence" value="ECO:0007669"/>
    <property type="project" value="UniProtKB-KW"/>
</dbReference>
<evidence type="ECO:0000256" key="1">
    <source>
        <dbReference type="ARBA" id="ARBA00007881"/>
    </source>
</evidence>
<dbReference type="STRING" id="5786.F0ZUQ3"/>
<dbReference type="GeneID" id="10507326"/>
<dbReference type="PROSITE" id="PS50023">
    <property type="entry name" value="LIM_DOMAIN_2"/>
    <property type="match status" value="4"/>
</dbReference>
<dbReference type="Gene3D" id="2.10.110.10">
    <property type="entry name" value="Cysteine Rich Protein"/>
    <property type="match status" value="5"/>
</dbReference>
<evidence type="ECO:0000313" key="13">
    <source>
        <dbReference type="EMBL" id="EGC32346.1"/>
    </source>
</evidence>
<dbReference type="PANTHER" id="PTHR12305:SF97">
    <property type="entry name" value="LIM-DOMAIN CONTAINING PHOSPHATASE"/>
    <property type="match status" value="1"/>
</dbReference>
<dbReference type="SUPFAM" id="SSF57716">
    <property type="entry name" value="Glucocorticoid receptor-like (DNA-binding domain)"/>
    <property type="match status" value="2"/>
</dbReference>
<dbReference type="AlphaFoldDB" id="F0ZUQ3"/>
<organism evidence="13 14">
    <name type="scientific">Dictyostelium purpureum</name>
    <name type="common">Slime mold</name>
    <dbReference type="NCBI Taxonomy" id="5786"/>
    <lineage>
        <taxon>Eukaryota</taxon>
        <taxon>Amoebozoa</taxon>
        <taxon>Evosea</taxon>
        <taxon>Eumycetozoa</taxon>
        <taxon>Dictyostelia</taxon>
        <taxon>Dictyosteliales</taxon>
        <taxon>Dictyosteliaceae</taxon>
        <taxon>Dictyostelium</taxon>
    </lineage>
</organism>
<evidence type="ECO:0000256" key="2">
    <source>
        <dbReference type="ARBA" id="ARBA00022723"/>
    </source>
</evidence>
<dbReference type="SMART" id="SM00132">
    <property type="entry name" value="LIM"/>
    <property type="match status" value="5"/>
</dbReference>
<dbReference type="SMART" id="SM01326">
    <property type="entry name" value="PTEN_C2"/>
    <property type="match status" value="1"/>
</dbReference>
<feature type="region of interest" description="Disordered" evidence="8">
    <location>
        <begin position="295"/>
        <end position="321"/>
    </location>
</feature>
<dbReference type="KEGG" id="dpp:DICPUDRAFT_155722"/>
<dbReference type="VEuPathDB" id="AmoebaDB:DICPUDRAFT_155722"/>
<evidence type="ECO:0000256" key="6">
    <source>
        <dbReference type="ARBA" id="ARBA00023098"/>
    </source>
</evidence>
<dbReference type="GO" id="GO:0016314">
    <property type="term" value="F:phosphatidylinositol-3,4,5-trisphosphate 3-phosphatase activity"/>
    <property type="evidence" value="ECO:0000318"/>
    <property type="project" value="GO_Central"/>
</dbReference>
<dbReference type="SUPFAM" id="SSF49562">
    <property type="entry name" value="C2 domain (Calcium/lipid-binding domain, CaLB)"/>
    <property type="match status" value="1"/>
</dbReference>
<feature type="domain" description="LIM zinc-binding" evidence="9">
    <location>
        <begin position="548"/>
        <end position="611"/>
    </location>
</feature>
<reference evidence="14" key="1">
    <citation type="journal article" date="2011" name="Genome Biol.">
        <title>Comparative genomics of the social amoebae Dictyostelium discoideum and Dictyostelium purpureum.</title>
        <authorList>
            <consortium name="US DOE Joint Genome Institute (JGI-PGF)"/>
            <person name="Sucgang R."/>
            <person name="Kuo A."/>
            <person name="Tian X."/>
            <person name="Salerno W."/>
            <person name="Parikh A."/>
            <person name="Feasley C.L."/>
            <person name="Dalin E."/>
            <person name="Tu H."/>
            <person name="Huang E."/>
            <person name="Barry K."/>
            <person name="Lindquist E."/>
            <person name="Shapiro H."/>
            <person name="Bruce D."/>
            <person name="Schmutz J."/>
            <person name="Salamov A."/>
            <person name="Fey P."/>
            <person name="Gaudet P."/>
            <person name="Anjard C."/>
            <person name="Babu M.M."/>
            <person name="Basu S."/>
            <person name="Bushmanova Y."/>
            <person name="van der Wel H."/>
            <person name="Katoh-Kurasawa M."/>
            <person name="Dinh C."/>
            <person name="Coutinho P.M."/>
            <person name="Saito T."/>
            <person name="Elias M."/>
            <person name="Schaap P."/>
            <person name="Kay R.R."/>
            <person name="Henrissat B."/>
            <person name="Eichinger L."/>
            <person name="Rivero F."/>
            <person name="Putnam N.H."/>
            <person name="West C.M."/>
            <person name="Loomis W.F."/>
            <person name="Chisholm R.L."/>
            <person name="Shaulsky G."/>
            <person name="Strassmann J.E."/>
            <person name="Queller D.C."/>
            <person name="Kuspa A."/>
            <person name="Grigoriev I.V."/>
        </authorList>
    </citation>
    <scope>NUCLEOTIDE SEQUENCE [LARGE SCALE GENOMIC DNA]</scope>
    <source>
        <strain evidence="14">QSDP1</strain>
    </source>
</reference>
<keyword evidence="5" id="KW-0904">Protein phosphatase</keyword>
<evidence type="ECO:0000256" key="4">
    <source>
        <dbReference type="ARBA" id="ARBA00022833"/>
    </source>
</evidence>
<evidence type="ECO:0000313" key="14">
    <source>
        <dbReference type="Proteomes" id="UP000001064"/>
    </source>
</evidence>
<dbReference type="SUPFAM" id="SSF52799">
    <property type="entry name" value="(Phosphotyrosine protein) phosphatases II"/>
    <property type="match status" value="1"/>
</dbReference>
<keyword evidence="7" id="KW-0440">LIM domain</keyword>
<dbReference type="PROSITE" id="PS50056">
    <property type="entry name" value="TYR_PHOSPHATASE_2"/>
    <property type="match status" value="1"/>
</dbReference>
<dbReference type="CDD" id="cd14509">
    <property type="entry name" value="PTP_PTEN"/>
    <property type="match status" value="1"/>
</dbReference>
<feature type="region of interest" description="Disordered" evidence="8">
    <location>
        <begin position="779"/>
        <end position="799"/>
    </location>
</feature>
<dbReference type="RefSeq" id="XP_003291148.1">
    <property type="nucleotide sequence ID" value="XM_003291100.1"/>
</dbReference>
<feature type="domain" description="LIM zinc-binding" evidence="9">
    <location>
        <begin position="616"/>
        <end position="672"/>
    </location>
</feature>
<dbReference type="GO" id="GO:0048870">
    <property type="term" value="P:cell motility"/>
    <property type="evidence" value="ECO:0007669"/>
    <property type="project" value="EnsemblProtists"/>
</dbReference>
<evidence type="ECO:0000259" key="9">
    <source>
        <dbReference type="PROSITE" id="PS50023"/>
    </source>
</evidence>
<dbReference type="PANTHER" id="PTHR12305">
    <property type="entry name" value="PHOSPHATASE WITH HOMOLOGY TO TENSIN"/>
    <property type="match status" value="1"/>
</dbReference>
<dbReference type="Gene3D" id="3.90.190.10">
    <property type="entry name" value="Protein tyrosine phosphatase superfamily"/>
    <property type="match status" value="1"/>
</dbReference>
<dbReference type="InterPro" id="IPR001781">
    <property type="entry name" value="Znf_LIM"/>
</dbReference>